<evidence type="ECO:0000313" key="1">
    <source>
        <dbReference type="EMBL" id="MCA6065072.1"/>
    </source>
</evidence>
<dbReference type="Proteomes" id="UP000714380">
    <property type="component" value="Unassembled WGS sequence"/>
</dbReference>
<name>A0ABS7ZV95_9GAMM</name>
<protein>
    <submittedName>
        <fullName evidence="1">Uncharacterized protein</fullName>
    </submittedName>
</protein>
<proteinExistence type="predicted"/>
<accession>A0ABS7ZV95</accession>
<dbReference type="EMBL" id="JAEDAH010000099">
    <property type="protein sequence ID" value="MCA6065072.1"/>
    <property type="molecule type" value="Genomic_DNA"/>
</dbReference>
<organism evidence="1 2">
    <name type="scientific">Thalassolituus marinus</name>
    <dbReference type="NCBI Taxonomy" id="671053"/>
    <lineage>
        <taxon>Bacteria</taxon>
        <taxon>Pseudomonadati</taxon>
        <taxon>Pseudomonadota</taxon>
        <taxon>Gammaproteobacteria</taxon>
        <taxon>Oceanospirillales</taxon>
        <taxon>Oceanospirillaceae</taxon>
        <taxon>Thalassolituus</taxon>
    </lineage>
</organism>
<keyword evidence="2" id="KW-1185">Reference proteome</keyword>
<reference evidence="1 2" key="1">
    <citation type="submission" date="2020-12" db="EMBL/GenBank/DDBJ databases">
        <title>Novel Thalassolituus-related marine hydrocarbonoclastic bacteria mediated algae-derived hydrocarbons mineralization in twilight zone of the northern South China Sea.</title>
        <authorList>
            <person name="Dong C."/>
        </authorList>
    </citation>
    <scope>NUCLEOTIDE SEQUENCE [LARGE SCALE GENOMIC DNA]</scope>
    <source>
        <strain evidence="1 2">IMCC1826</strain>
    </source>
</reference>
<evidence type="ECO:0000313" key="2">
    <source>
        <dbReference type="Proteomes" id="UP000714380"/>
    </source>
</evidence>
<comment type="caution">
    <text evidence="1">The sequence shown here is derived from an EMBL/GenBank/DDBJ whole genome shotgun (WGS) entry which is preliminary data.</text>
</comment>
<gene>
    <name evidence="1" type="ORF">I9W95_15845</name>
</gene>
<sequence>MKKTGSLLDDPIEQMNEYRQRAVAAGFGGQAEESADNWNMIFSQVLSSVFSQLRSDTARMVKAYCVEQSASHGISKEFVYRFSLWMPASALDTDGVSLTHLRQMLNFIYIGICEGLGPVDADRILSSAIRATDEQRRSGTITGPAPGLLLQL</sequence>
<dbReference type="RefSeq" id="WP_225676659.1">
    <property type="nucleotide sequence ID" value="NZ_JAEDAH010000099.1"/>
</dbReference>